<reference evidence="2 3" key="1">
    <citation type="submission" date="2023-07" db="EMBL/GenBank/DDBJ databases">
        <title>Sequencing the genomes of 1000 actinobacteria strains.</title>
        <authorList>
            <person name="Klenk H.-P."/>
        </authorList>
    </citation>
    <scope>NUCLEOTIDE SEQUENCE [LARGE SCALE GENOMIC DNA]</scope>
    <source>
        <strain evidence="2 3">DSM 46740</strain>
    </source>
</reference>
<dbReference type="InterPro" id="IPR058548">
    <property type="entry name" value="MlaB-like_STAS"/>
</dbReference>
<gene>
    <name evidence="2" type="ORF">J2853_003782</name>
</gene>
<evidence type="ECO:0000313" key="3">
    <source>
        <dbReference type="Proteomes" id="UP001225356"/>
    </source>
</evidence>
<proteinExistence type="predicted"/>
<name>A0ABT9QCS9_9ACTN</name>
<evidence type="ECO:0000313" key="2">
    <source>
        <dbReference type="EMBL" id="MDP9844571.1"/>
    </source>
</evidence>
<comment type="caution">
    <text evidence="2">The sequence shown here is derived from an EMBL/GenBank/DDBJ whole genome shotgun (WGS) entry which is preliminary data.</text>
</comment>
<dbReference type="InterPro" id="IPR036513">
    <property type="entry name" value="STAS_dom_sf"/>
</dbReference>
<dbReference type="Pfam" id="PF13466">
    <property type="entry name" value="STAS_2"/>
    <property type="match status" value="1"/>
</dbReference>
<sequence>MDDTDGATCSPVYDDETLRITSTVHPPGIRLEGELDRSGVPALTAALAGAAHRAAHGDGLLSVDLSGLEFIDVSGLRVLVTAGLGPGGGSAGVVRMVAAPAMVLRLLRLTGWDEAPGWDPAPAVCLDEAQLDADEHSPIPVAPNNGLFLIATNARAVDGGD</sequence>
<dbReference type="SUPFAM" id="SSF52091">
    <property type="entry name" value="SpoIIaa-like"/>
    <property type="match status" value="1"/>
</dbReference>
<dbReference type="RefSeq" id="WP_307559524.1">
    <property type="nucleotide sequence ID" value="NZ_JAUSQU010000001.1"/>
</dbReference>
<evidence type="ECO:0000259" key="1">
    <source>
        <dbReference type="PROSITE" id="PS50801"/>
    </source>
</evidence>
<dbReference type="CDD" id="cd07043">
    <property type="entry name" value="STAS_anti-anti-sigma_factors"/>
    <property type="match status" value="1"/>
</dbReference>
<dbReference type="Proteomes" id="UP001225356">
    <property type="component" value="Unassembled WGS sequence"/>
</dbReference>
<dbReference type="EMBL" id="JAUSQU010000001">
    <property type="protein sequence ID" value="MDP9844571.1"/>
    <property type="molecule type" value="Genomic_DNA"/>
</dbReference>
<dbReference type="Gene3D" id="3.30.750.24">
    <property type="entry name" value="STAS domain"/>
    <property type="match status" value="1"/>
</dbReference>
<accession>A0ABT9QCS9</accession>
<organism evidence="2 3">
    <name type="scientific">Streptosporangium lutulentum</name>
    <dbReference type="NCBI Taxonomy" id="1461250"/>
    <lineage>
        <taxon>Bacteria</taxon>
        <taxon>Bacillati</taxon>
        <taxon>Actinomycetota</taxon>
        <taxon>Actinomycetes</taxon>
        <taxon>Streptosporangiales</taxon>
        <taxon>Streptosporangiaceae</taxon>
        <taxon>Streptosporangium</taxon>
    </lineage>
</organism>
<feature type="domain" description="STAS" evidence="1">
    <location>
        <begin position="29"/>
        <end position="111"/>
    </location>
</feature>
<protein>
    <submittedName>
        <fullName evidence="2">Anti-anti-sigma factor</fullName>
    </submittedName>
</protein>
<dbReference type="InterPro" id="IPR002645">
    <property type="entry name" value="STAS_dom"/>
</dbReference>
<dbReference type="PROSITE" id="PS50801">
    <property type="entry name" value="STAS"/>
    <property type="match status" value="1"/>
</dbReference>
<keyword evidence="3" id="KW-1185">Reference proteome</keyword>